<dbReference type="Proteomes" id="UP000516437">
    <property type="component" value="Chromosome 4"/>
</dbReference>
<accession>A0A6A1VRB2</accession>
<gene>
    <name evidence="2" type="ORF">CJ030_MR4G002285</name>
</gene>
<reference evidence="2 3" key="1">
    <citation type="journal article" date="2019" name="Plant Biotechnol. J.">
        <title>The red bayberry genome and genetic basis of sex determination.</title>
        <authorList>
            <person name="Jia H.M."/>
            <person name="Jia H.J."/>
            <person name="Cai Q.L."/>
            <person name="Wang Y."/>
            <person name="Zhao H.B."/>
            <person name="Yang W.F."/>
            <person name="Wang G.Y."/>
            <person name="Li Y.H."/>
            <person name="Zhan D.L."/>
            <person name="Shen Y.T."/>
            <person name="Niu Q.F."/>
            <person name="Chang L."/>
            <person name="Qiu J."/>
            <person name="Zhao L."/>
            <person name="Xie H.B."/>
            <person name="Fu W.Y."/>
            <person name="Jin J."/>
            <person name="Li X.W."/>
            <person name="Jiao Y."/>
            <person name="Zhou C.C."/>
            <person name="Tu T."/>
            <person name="Chai C.Y."/>
            <person name="Gao J.L."/>
            <person name="Fan L.J."/>
            <person name="van de Weg E."/>
            <person name="Wang J.Y."/>
            <person name="Gao Z.S."/>
        </authorList>
    </citation>
    <scope>NUCLEOTIDE SEQUENCE [LARGE SCALE GENOMIC DNA]</scope>
    <source>
        <tissue evidence="2">Leaves</tissue>
    </source>
</reference>
<evidence type="ECO:0000313" key="3">
    <source>
        <dbReference type="Proteomes" id="UP000516437"/>
    </source>
</evidence>
<dbReference type="AlphaFoldDB" id="A0A6A1VRB2"/>
<evidence type="ECO:0000313" key="2">
    <source>
        <dbReference type="EMBL" id="KAB1215502.1"/>
    </source>
</evidence>
<organism evidence="2 3">
    <name type="scientific">Morella rubra</name>
    <name type="common">Chinese bayberry</name>
    <dbReference type="NCBI Taxonomy" id="262757"/>
    <lineage>
        <taxon>Eukaryota</taxon>
        <taxon>Viridiplantae</taxon>
        <taxon>Streptophyta</taxon>
        <taxon>Embryophyta</taxon>
        <taxon>Tracheophyta</taxon>
        <taxon>Spermatophyta</taxon>
        <taxon>Magnoliopsida</taxon>
        <taxon>eudicotyledons</taxon>
        <taxon>Gunneridae</taxon>
        <taxon>Pentapetalae</taxon>
        <taxon>rosids</taxon>
        <taxon>fabids</taxon>
        <taxon>Fagales</taxon>
        <taxon>Myricaceae</taxon>
        <taxon>Morella</taxon>
    </lineage>
</organism>
<proteinExistence type="predicted"/>
<dbReference type="EMBL" id="RXIC02000022">
    <property type="protein sequence ID" value="KAB1215502.1"/>
    <property type="molecule type" value="Genomic_DNA"/>
</dbReference>
<comment type="caution">
    <text evidence="2">The sequence shown here is derived from an EMBL/GenBank/DDBJ whole genome shotgun (WGS) entry which is preliminary data.</text>
</comment>
<dbReference type="OrthoDB" id="1728198at2759"/>
<evidence type="ECO:0000259" key="1">
    <source>
        <dbReference type="Pfam" id="PF26130"/>
    </source>
</evidence>
<protein>
    <recommendedName>
        <fullName evidence="1">PB1-like domain-containing protein</fullName>
    </recommendedName>
</protein>
<dbReference type="Pfam" id="PF26130">
    <property type="entry name" value="PB1-like"/>
    <property type="match status" value="1"/>
</dbReference>
<sequence>MALDSFVFKVHYGGKFDRSNSGCVYVDGKMAMHPNPYDCDCLSYIEVEAIVKEYKYKHGDLFFYLESEKTLSDGLRIILGDPDILQMVAAHGGNEIIVIYIVGFEVVPIFNRVDDVDEERERCRLGIGTKWWDEALSSDDNLYDVNVNDNAEAVAYEKYVNMSPSSFDIGGPSCWLYEGQ</sequence>
<keyword evidence="3" id="KW-1185">Reference proteome</keyword>
<name>A0A6A1VRB2_9ROSI</name>
<feature type="domain" description="PB1-like" evidence="1">
    <location>
        <begin position="5"/>
        <end position="100"/>
    </location>
</feature>
<dbReference type="InterPro" id="IPR058594">
    <property type="entry name" value="PB1-like_dom_pln"/>
</dbReference>